<sequence length="102" mass="11992">MLQTDKPQMIYAKLKKKYDKVTRPTGMQQIRDKKKYENLKGRTTGHRKTVAEHIQQLNTMVTRSYSFVRALIRTNGKMPCILLYDDEKLIDVNICAAQDRLF</sequence>
<accession>A0ABD3UJ36</accession>
<evidence type="ECO:0000313" key="1">
    <source>
        <dbReference type="EMBL" id="KAL3848118.1"/>
    </source>
</evidence>
<protein>
    <submittedName>
        <fullName evidence="1">Uncharacterized protein</fullName>
    </submittedName>
</protein>
<proteinExistence type="predicted"/>
<dbReference type="EMBL" id="JBJQND010000016">
    <property type="protein sequence ID" value="KAL3848118.1"/>
    <property type="molecule type" value="Genomic_DNA"/>
</dbReference>
<name>A0ABD3UJ36_SINWO</name>
<dbReference type="AlphaFoldDB" id="A0ABD3UJ36"/>
<evidence type="ECO:0000313" key="2">
    <source>
        <dbReference type="Proteomes" id="UP001634394"/>
    </source>
</evidence>
<reference evidence="1 2" key="1">
    <citation type="submission" date="2024-11" db="EMBL/GenBank/DDBJ databases">
        <title>Chromosome-level genome assembly of the freshwater bivalve Anodonta woodiana.</title>
        <authorList>
            <person name="Chen X."/>
        </authorList>
    </citation>
    <scope>NUCLEOTIDE SEQUENCE [LARGE SCALE GENOMIC DNA]</scope>
    <source>
        <strain evidence="1">MN2024</strain>
        <tissue evidence="1">Gills</tissue>
    </source>
</reference>
<keyword evidence="2" id="KW-1185">Reference proteome</keyword>
<organism evidence="1 2">
    <name type="scientific">Sinanodonta woodiana</name>
    <name type="common">Chinese pond mussel</name>
    <name type="synonym">Anodonta woodiana</name>
    <dbReference type="NCBI Taxonomy" id="1069815"/>
    <lineage>
        <taxon>Eukaryota</taxon>
        <taxon>Metazoa</taxon>
        <taxon>Spiralia</taxon>
        <taxon>Lophotrochozoa</taxon>
        <taxon>Mollusca</taxon>
        <taxon>Bivalvia</taxon>
        <taxon>Autobranchia</taxon>
        <taxon>Heteroconchia</taxon>
        <taxon>Palaeoheterodonta</taxon>
        <taxon>Unionida</taxon>
        <taxon>Unionoidea</taxon>
        <taxon>Unionidae</taxon>
        <taxon>Unioninae</taxon>
        <taxon>Sinanodonta</taxon>
    </lineage>
</organism>
<comment type="caution">
    <text evidence="1">The sequence shown here is derived from an EMBL/GenBank/DDBJ whole genome shotgun (WGS) entry which is preliminary data.</text>
</comment>
<dbReference type="Proteomes" id="UP001634394">
    <property type="component" value="Unassembled WGS sequence"/>
</dbReference>
<gene>
    <name evidence="1" type="ORF">ACJMK2_018996</name>
</gene>